<gene>
    <name evidence="2" type="ORF">CYL20_19360</name>
</gene>
<dbReference type="GO" id="GO:0006302">
    <property type="term" value="P:double-strand break repair"/>
    <property type="evidence" value="ECO:0007669"/>
    <property type="project" value="InterPro"/>
</dbReference>
<organism evidence="2 3">
    <name type="scientific">Pseudomonas palleroniana</name>
    <dbReference type="NCBI Taxonomy" id="191390"/>
    <lineage>
        <taxon>Bacteria</taxon>
        <taxon>Pseudomonadati</taxon>
        <taxon>Pseudomonadota</taxon>
        <taxon>Gammaproteobacteria</taxon>
        <taxon>Pseudomonadales</taxon>
        <taxon>Pseudomonadaceae</taxon>
        <taxon>Pseudomonas</taxon>
    </lineage>
</organism>
<feature type="domain" description="Rad50/SbcC-type AAA" evidence="1">
    <location>
        <begin position="25"/>
        <end position="286"/>
    </location>
</feature>
<accession>A0A2L1JDQ8</accession>
<dbReference type="Pfam" id="PF13476">
    <property type="entry name" value="AAA_23"/>
    <property type="match status" value="1"/>
</dbReference>
<protein>
    <recommendedName>
        <fullName evidence="1">Rad50/SbcC-type AAA domain-containing protein</fullName>
    </recommendedName>
</protein>
<sequence>MIKSTLFIERFIVKKSGFSVYDEKFHRGINVIRGDHSVGKTTILELLFYVLGGEIKDNQWLYPADKCDYVCCQLSINDKPFTIKREIEKGKIPPISIRSGTYDAEGENVESWGTYGPRRSDEKMSFSQKFFELLGWEGHKTEDYANLTMHQILRFLYVDQETASTKIFRAEDNQRSDSEGTRLAIAEFLLGLDNLDTHQLRQELLIAEREFDRVSADLSAMYRILGEDSGVTLQTLRVSIASNVEEIIRLRDSPPEVEIDSDIKSIRIAEYKKIKSDIETYSKQLQRFQSDLFSINGEIVDCQLFEKSLRYRKKSLLESKAAYDSVGFLRYSQCPCCLGEVAESDNLDSGDTCHLCKSPVEKNKHTSNYMEILNELDFQLNSNTKVLQDNIEHKVGLESAIEVAKANLANAQSKISEFVGLFDPASHAALERAKKIGFLESENINQEKKIRVVTELDSYKLKKLDLIADISKIKELILSASASNKKRREAVYSGIAENVVGILQPERRANGEPYEEEFAGANTSEVEIDFAKDRMLINGRVKFSGSSNYIKKNSLHISALLESLDDINYRLPRFLMVDAIENGGMKEFRSHNFQRALISSFEGRNDFQLIFCTSMVLDELNNQKFGVGPYYSGNVLNI</sequence>
<evidence type="ECO:0000313" key="3">
    <source>
        <dbReference type="Proteomes" id="UP000237830"/>
    </source>
</evidence>
<dbReference type="InterPro" id="IPR027417">
    <property type="entry name" value="P-loop_NTPase"/>
</dbReference>
<proteinExistence type="predicted"/>
<evidence type="ECO:0000313" key="2">
    <source>
        <dbReference type="EMBL" id="AVE06620.1"/>
    </source>
</evidence>
<dbReference type="InterPro" id="IPR038729">
    <property type="entry name" value="Rad50/SbcC_AAA"/>
</dbReference>
<dbReference type="Proteomes" id="UP000237830">
    <property type="component" value="Chromosome"/>
</dbReference>
<reference evidence="2 3" key="1">
    <citation type="submission" date="2017-12" db="EMBL/GenBank/DDBJ databases">
        <title>Genome sequence of Pseudomonas palleroniana MAB3.</title>
        <authorList>
            <person name="Nascimento F.X."/>
        </authorList>
    </citation>
    <scope>NUCLEOTIDE SEQUENCE [LARGE SCALE GENOMIC DNA]</scope>
    <source>
        <strain evidence="2 3">MAB3</strain>
    </source>
</reference>
<evidence type="ECO:0000259" key="1">
    <source>
        <dbReference type="Pfam" id="PF13476"/>
    </source>
</evidence>
<dbReference type="AlphaFoldDB" id="A0A2L1JDQ8"/>
<dbReference type="EMBL" id="CP025494">
    <property type="protein sequence ID" value="AVE06620.1"/>
    <property type="molecule type" value="Genomic_DNA"/>
</dbReference>
<name>A0A2L1JDQ8_9PSED</name>
<dbReference type="Gene3D" id="3.40.50.300">
    <property type="entry name" value="P-loop containing nucleotide triphosphate hydrolases"/>
    <property type="match status" value="1"/>
</dbReference>
<dbReference type="GO" id="GO:0016887">
    <property type="term" value="F:ATP hydrolysis activity"/>
    <property type="evidence" value="ECO:0007669"/>
    <property type="project" value="InterPro"/>
</dbReference>
<dbReference type="SUPFAM" id="SSF52540">
    <property type="entry name" value="P-loop containing nucleoside triphosphate hydrolases"/>
    <property type="match status" value="1"/>
</dbReference>
<dbReference type="RefSeq" id="WP_104995256.1">
    <property type="nucleotide sequence ID" value="NZ_CP025494.1"/>
</dbReference>